<dbReference type="GO" id="GO:0005524">
    <property type="term" value="F:ATP binding"/>
    <property type="evidence" value="ECO:0007669"/>
    <property type="project" value="UniProtKB-UniRule"/>
</dbReference>
<evidence type="ECO:0000256" key="1">
    <source>
        <dbReference type="PROSITE-ProRule" id="PRU10141"/>
    </source>
</evidence>
<accession>U9T1T5</accession>
<sequence length="280" mass="32924">MQDTEYTNEWVNWIEEAVDKEYFKFYEYNQFNNIQHIGTGGFGKVYRANWKNSEKKFALKSFLSLDNITVKEIVRELKIQRDVDFHDNIIRCYGITELESENYNNYWLVMEYADGGTLRSYLKKNFNKLTWNDKYNMAYQLSCAVSCLHNEGIVHRDLHHCNILVHSKTIKLADFGLSKRIGESSNFQSKLFGIVPYVDPKSFNRRRNDNNQSMQMYSLNEKSDIYSIGVLLWEISSGQPPFYVEGEHYDIGLALEILQGLRETIVPDTPEEYVKIYTSE</sequence>
<dbReference type="InterPro" id="IPR051681">
    <property type="entry name" value="Ser/Thr_Kinases-Pseudokinases"/>
</dbReference>
<dbReference type="eggNOG" id="KOG0194">
    <property type="taxonomic scope" value="Eukaryota"/>
</dbReference>
<name>U9T1T5_RHIID</name>
<dbReference type="PIRSF" id="PIRSF000654">
    <property type="entry name" value="Integrin-linked_kinase"/>
    <property type="match status" value="1"/>
</dbReference>
<feature type="domain" description="Protein kinase" evidence="2">
    <location>
        <begin position="31"/>
        <end position="280"/>
    </location>
</feature>
<protein>
    <recommendedName>
        <fullName evidence="2">Protein kinase domain-containing protein</fullName>
    </recommendedName>
</protein>
<dbReference type="InterPro" id="IPR011009">
    <property type="entry name" value="Kinase-like_dom_sf"/>
</dbReference>
<dbReference type="SUPFAM" id="SSF56112">
    <property type="entry name" value="Protein kinase-like (PK-like)"/>
    <property type="match status" value="1"/>
</dbReference>
<dbReference type="PROSITE" id="PS00107">
    <property type="entry name" value="PROTEIN_KINASE_ATP"/>
    <property type="match status" value="1"/>
</dbReference>
<dbReference type="PANTHER" id="PTHR44329:SF293">
    <property type="entry name" value="MITOGEN-ACTIVATED PROTEIN KINASE KINASE KINASE"/>
    <property type="match status" value="1"/>
</dbReference>
<evidence type="ECO:0000259" key="2">
    <source>
        <dbReference type="PROSITE" id="PS50011"/>
    </source>
</evidence>
<evidence type="ECO:0000313" key="3">
    <source>
        <dbReference type="EMBL" id="ERZ97340.1"/>
    </source>
</evidence>
<dbReference type="EMBL" id="KI299704">
    <property type="protein sequence ID" value="ERZ97340.1"/>
    <property type="molecule type" value="Genomic_DNA"/>
</dbReference>
<keyword evidence="1" id="KW-0547">Nucleotide-binding</keyword>
<dbReference type="Pfam" id="PF00069">
    <property type="entry name" value="Pkinase"/>
    <property type="match status" value="1"/>
</dbReference>
<dbReference type="PROSITE" id="PS50011">
    <property type="entry name" value="PROTEIN_KINASE_DOM"/>
    <property type="match status" value="1"/>
</dbReference>
<dbReference type="PANTHER" id="PTHR44329">
    <property type="entry name" value="SERINE/THREONINE-PROTEIN KINASE TNNI3K-RELATED"/>
    <property type="match status" value="1"/>
</dbReference>
<dbReference type="Gene3D" id="1.10.510.10">
    <property type="entry name" value="Transferase(Phosphotransferase) domain 1"/>
    <property type="match status" value="1"/>
</dbReference>
<dbReference type="HOGENOM" id="CLU_000288_7_0_1"/>
<dbReference type="InterPro" id="IPR017441">
    <property type="entry name" value="Protein_kinase_ATP_BS"/>
</dbReference>
<dbReference type="GO" id="GO:0004674">
    <property type="term" value="F:protein serine/threonine kinase activity"/>
    <property type="evidence" value="ECO:0007669"/>
    <property type="project" value="TreeGrafter"/>
</dbReference>
<reference evidence="3" key="1">
    <citation type="submission" date="2013-07" db="EMBL/GenBank/DDBJ databases">
        <title>The genome of an arbuscular mycorrhizal fungus provides insights into the evolution of the oldest plant symbiosis.</title>
        <authorList>
            <consortium name="DOE Joint Genome Institute"/>
            <person name="Tisserant E."/>
            <person name="Malbreil M."/>
            <person name="Kuo A."/>
            <person name="Kohler A."/>
            <person name="Symeonidi A."/>
            <person name="Balestrini R."/>
            <person name="Charron P."/>
            <person name="Duensing N."/>
            <person name="Frei-dit-Frey N."/>
            <person name="Gianinazzi-Pearson V."/>
            <person name="Gilbert B."/>
            <person name="Handa Y."/>
            <person name="Hijri M."/>
            <person name="Kaul R."/>
            <person name="Kawaguchi M."/>
            <person name="Krajinski F."/>
            <person name="Lammers P."/>
            <person name="Lapierre D."/>
            <person name="Masclaux F.G."/>
            <person name="Murat C."/>
            <person name="Morin E."/>
            <person name="Ndikumana S."/>
            <person name="Pagni M."/>
            <person name="Petitpierre D."/>
            <person name="Requena N."/>
            <person name="Rosikiewicz P."/>
            <person name="Riley R."/>
            <person name="Saito K."/>
            <person name="San Clemente H."/>
            <person name="Shapiro H."/>
            <person name="van Tuinen D."/>
            <person name="Becard G."/>
            <person name="Bonfante P."/>
            <person name="Paszkowski U."/>
            <person name="Shachar-Hill Y."/>
            <person name="Young J.P."/>
            <person name="Sanders I.R."/>
            <person name="Henrissat B."/>
            <person name="Rensing S.A."/>
            <person name="Grigoriev I.V."/>
            <person name="Corradi N."/>
            <person name="Roux C."/>
            <person name="Martin F."/>
        </authorList>
    </citation>
    <scope>NUCLEOTIDE SEQUENCE</scope>
    <source>
        <strain evidence="3">DAOM 197198</strain>
    </source>
</reference>
<keyword evidence="1" id="KW-0067">ATP-binding</keyword>
<dbReference type="AlphaFoldDB" id="U9T1T5"/>
<organism evidence="3">
    <name type="scientific">Rhizophagus irregularis (strain DAOM 181602 / DAOM 197198 / MUCL 43194)</name>
    <name type="common">Arbuscular mycorrhizal fungus</name>
    <name type="synonym">Glomus intraradices</name>
    <dbReference type="NCBI Taxonomy" id="747089"/>
    <lineage>
        <taxon>Eukaryota</taxon>
        <taxon>Fungi</taxon>
        <taxon>Fungi incertae sedis</taxon>
        <taxon>Mucoromycota</taxon>
        <taxon>Glomeromycotina</taxon>
        <taxon>Glomeromycetes</taxon>
        <taxon>Glomerales</taxon>
        <taxon>Glomeraceae</taxon>
        <taxon>Rhizophagus</taxon>
    </lineage>
</organism>
<gene>
    <name evidence="3" type="ORF">GLOINDRAFT_11687</name>
</gene>
<dbReference type="VEuPathDB" id="FungiDB:RhiirFUN_013101"/>
<proteinExistence type="predicted"/>
<dbReference type="InterPro" id="IPR000719">
    <property type="entry name" value="Prot_kinase_dom"/>
</dbReference>
<feature type="binding site" evidence="1">
    <location>
        <position position="60"/>
    </location>
    <ligand>
        <name>ATP</name>
        <dbReference type="ChEBI" id="CHEBI:30616"/>
    </ligand>
</feature>